<dbReference type="AlphaFoldDB" id="A0A059G9Z8"/>
<reference evidence="1 2" key="1">
    <citation type="journal article" date="2014" name="Antonie Van Leeuwenhoek">
        <title>Hyphomonas beringensis sp. nov. and Hyphomonas chukchiensis sp. nov., isolated from surface seawater of the Bering Sea and Chukchi Sea.</title>
        <authorList>
            <person name="Li C."/>
            <person name="Lai Q."/>
            <person name="Li G."/>
            <person name="Dong C."/>
            <person name="Wang J."/>
            <person name="Liao Y."/>
            <person name="Shao Z."/>
        </authorList>
    </citation>
    <scope>NUCLEOTIDE SEQUENCE [LARGE SCALE GENOMIC DNA]</scope>
    <source>
        <strain evidence="1 2">SCH89</strain>
    </source>
</reference>
<evidence type="ECO:0000313" key="1">
    <source>
        <dbReference type="EMBL" id="KDA03682.1"/>
    </source>
</evidence>
<protein>
    <submittedName>
        <fullName evidence="1">Uncharacterized protein</fullName>
    </submittedName>
</protein>
<keyword evidence="2" id="KW-1185">Reference proteome</keyword>
<evidence type="ECO:0000313" key="2">
    <source>
        <dbReference type="Proteomes" id="UP000024942"/>
    </source>
</evidence>
<accession>A0A059G9Z8</accession>
<sequence>MAGACWIGGRAKCGIGGRPRANHWSRPAQHFAGHMPDARSTPDGAAGNVWHLQEAVQIAALAGDSPLPCYAAP</sequence>
<name>A0A059G9Z8_9PROT</name>
<dbReference type="Proteomes" id="UP000024942">
    <property type="component" value="Unassembled WGS sequence"/>
</dbReference>
<proteinExistence type="predicted"/>
<comment type="caution">
    <text evidence="1">The sequence shown here is derived from an EMBL/GenBank/DDBJ whole genome shotgun (WGS) entry which is preliminary data.</text>
</comment>
<dbReference type="EMBL" id="ARYL01000004">
    <property type="protein sequence ID" value="KDA03682.1"/>
    <property type="molecule type" value="Genomic_DNA"/>
</dbReference>
<dbReference type="PATRIC" id="fig|1280953.3.peg.881"/>
<gene>
    <name evidence="1" type="ORF">HOC_04357</name>
</gene>
<organism evidence="1 2">
    <name type="scientific">Hyphomonas oceanitis SCH89</name>
    <dbReference type="NCBI Taxonomy" id="1280953"/>
    <lineage>
        <taxon>Bacteria</taxon>
        <taxon>Pseudomonadati</taxon>
        <taxon>Pseudomonadota</taxon>
        <taxon>Alphaproteobacteria</taxon>
        <taxon>Hyphomonadales</taxon>
        <taxon>Hyphomonadaceae</taxon>
        <taxon>Hyphomonas</taxon>
    </lineage>
</organism>